<feature type="compositionally biased region" description="Basic and acidic residues" evidence="1">
    <location>
        <begin position="35"/>
        <end position="47"/>
    </location>
</feature>
<evidence type="ECO:0000256" key="1">
    <source>
        <dbReference type="SAM" id="MobiDB-lite"/>
    </source>
</evidence>
<organism evidence="2 3">
    <name type="scientific">Diplodia intermedia</name>
    <dbReference type="NCBI Taxonomy" id="856260"/>
    <lineage>
        <taxon>Eukaryota</taxon>
        <taxon>Fungi</taxon>
        <taxon>Dikarya</taxon>
        <taxon>Ascomycota</taxon>
        <taxon>Pezizomycotina</taxon>
        <taxon>Dothideomycetes</taxon>
        <taxon>Dothideomycetes incertae sedis</taxon>
        <taxon>Botryosphaeriales</taxon>
        <taxon>Botryosphaeriaceae</taxon>
        <taxon>Diplodia</taxon>
    </lineage>
</organism>
<feature type="compositionally biased region" description="Acidic residues" evidence="1">
    <location>
        <begin position="49"/>
        <end position="68"/>
    </location>
</feature>
<comment type="caution">
    <text evidence="2">The sequence shown here is derived from an EMBL/GenBank/DDBJ whole genome shotgun (WGS) entry which is preliminary data.</text>
</comment>
<protein>
    <submittedName>
        <fullName evidence="2">Uncharacterized protein</fullName>
    </submittedName>
</protein>
<evidence type="ECO:0000313" key="3">
    <source>
        <dbReference type="Proteomes" id="UP001521184"/>
    </source>
</evidence>
<dbReference type="EMBL" id="JAKEKT020000065">
    <property type="protein sequence ID" value="KAL1639304.1"/>
    <property type="molecule type" value="Genomic_DNA"/>
</dbReference>
<evidence type="ECO:0000313" key="2">
    <source>
        <dbReference type="EMBL" id="KAL1639304.1"/>
    </source>
</evidence>
<dbReference type="Proteomes" id="UP001521184">
    <property type="component" value="Unassembled WGS sequence"/>
</dbReference>
<sequence>MAANRPRRATASVVSYNEPSEDEASHDEESCSSPETERDSGRDHGETDQATESESESMASDEDEDSEEAPPLSSTEGDELDDMLADAGDMTRDEIIEAVNQKL</sequence>
<gene>
    <name evidence="2" type="ORF">SLS58_008017</name>
</gene>
<feature type="region of interest" description="Disordered" evidence="1">
    <location>
        <begin position="1"/>
        <end position="92"/>
    </location>
</feature>
<proteinExistence type="predicted"/>
<name>A0ABR3TIQ7_9PEZI</name>
<reference evidence="2 3" key="1">
    <citation type="journal article" date="2023" name="Plant Dis.">
        <title>First Report of Diplodia intermedia Causing Canker and Dieback Diseases on Apple Trees in Canada.</title>
        <authorList>
            <person name="Ellouze W."/>
            <person name="Ilyukhin E."/>
            <person name="Sulman M."/>
            <person name="Ali S."/>
        </authorList>
    </citation>
    <scope>NUCLEOTIDE SEQUENCE [LARGE SCALE GENOMIC DNA]</scope>
    <source>
        <strain evidence="2 3">M45-28</strain>
    </source>
</reference>
<keyword evidence="3" id="KW-1185">Reference proteome</keyword>
<accession>A0ABR3TIQ7</accession>